<proteinExistence type="predicted"/>
<feature type="compositionally biased region" description="Basic residues" evidence="1">
    <location>
        <begin position="32"/>
        <end position="45"/>
    </location>
</feature>
<feature type="region of interest" description="Disordered" evidence="1">
    <location>
        <begin position="21"/>
        <end position="45"/>
    </location>
</feature>
<comment type="caution">
    <text evidence="2">The sequence shown here is derived from an EMBL/GenBank/DDBJ whole genome shotgun (WGS) entry which is preliminary data.</text>
</comment>
<evidence type="ECO:0000256" key="1">
    <source>
        <dbReference type="SAM" id="MobiDB-lite"/>
    </source>
</evidence>
<reference evidence="2 3" key="1">
    <citation type="submission" date="2023-03" db="EMBL/GenBank/DDBJ databases">
        <title>High recombination rates correlate with genetic variation in Cardiocondyla obscurior ants.</title>
        <authorList>
            <person name="Errbii M."/>
        </authorList>
    </citation>
    <scope>NUCLEOTIDE SEQUENCE [LARGE SCALE GENOMIC DNA]</scope>
    <source>
        <strain evidence="2">Alpha-2009</strain>
        <tissue evidence="2">Whole body</tissue>
    </source>
</reference>
<evidence type="ECO:0000313" key="2">
    <source>
        <dbReference type="EMBL" id="KAL0133705.1"/>
    </source>
</evidence>
<accession>A0AAW2H2E8</accession>
<protein>
    <submittedName>
        <fullName evidence="2">Uncharacterized protein</fullName>
    </submittedName>
</protein>
<gene>
    <name evidence="2" type="ORF">PUN28_000984</name>
</gene>
<organism evidence="2 3">
    <name type="scientific">Cardiocondyla obscurior</name>
    <dbReference type="NCBI Taxonomy" id="286306"/>
    <lineage>
        <taxon>Eukaryota</taxon>
        <taxon>Metazoa</taxon>
        <taxon>Ecdysozoa</taxon>
        <taxon>Arthropoda</taxon>
        <taxon>Hexapoda</taxon>
        <taxon>Insecta</taxon>
        <taxon>Pterygota</taxon>
        <taxon>Neoptera</taxon>
        <taxon>Endopterygota</taxon>
        <taxon>Hymenoptera</taxon>
        <taxon>Apocrita</taxon>
        <taxon>Aculeata</taxon>
        <taxon>Formicoidea</taxon>
        <taxon>Formicidae</taxon>
        <taxon>Myrmicinae</taxon>
        <taxon>Cardiocondyla</taxon>
    </lineage>
</organism>
<keyword evidence="3" id="KW-1185">Reference proteome</keyword>
<name>A0AAW2H2E8_9HYME</name>
<dbReference type="AlphaFoldDB" id="A0AAW2H2E8"/>
<sequence>MENEPVDYLDDAGKMDDWRKEDRWTSGEIQKTTKRSGPHNGHLRSHFTQRRIRRWATIVEKGKRGREKGYSIPYKNGRY</sequence>
<evidence type="ECO:0000313" key="3">
    <source>
        <dbReference type="Proteomes" id="UP001430953"/>
    </source>
</evidence>
<dbReference type="EMBL" id="JADYXP020000001">
    <property type="protein sequence ID" value="KAL0133705.1"/>
    <property type="molecule type" value="Genomic_DNA"/>
</dbReference>
<dbReference type="Proteomes" id="UP001430953">
    <property type="component" value="Unassembled WGS sequence"/>
</dbReference>